<dbReference type="EMBL" id="CP030050">
    <property type="protein sequence ID" value="QOZ66579.1"/>
    <property type="molecule type" value="Genomic_DNA"/>
</dbReference>
<sequence>MLKYRARLRFAGCLRLDHLGEVKLAVGGSAVRSDHQRFRQIRPKAIICGARCRFGRFAVLASLIQLIYAFPERS</sequence>
<reference evidence="1 2" key="1">
    <citation type="submission" date="2018-06" db="EMBL/GenBank/DDBJ databases">
        <title>Comparative genomics of Bradyrhizobium nodulating Arachidis hypogaea.</title>
        <authorList>
            <person name="Li Y."/>
        </authorList>
    </citation>
    <scope>NUCLEOTIDE SEQUENCE [LARGE SCALE GENOMIC DNA]</scope>
    <source>
        <strain evidence="1 2">CCBAU 051107</strain>
    </source>
</reference>
<evidence type="ECO:0000313" key="1">
    <source>
        <dbReference type="EMBL" id="QOZ66579.1"/>
    </source>
</evidence>
<evidence type="ECO:0000313" key="2">
    <source>
        <dbReference type="Proteomes" id="UP000594015"/>
    </source>
</evidence>
<organism evidence="1 2">
    <name type="scientific">Bradyrhizobium arachidis</name>
    <dbReference type="NCBI Taxonomy" id="858423"/>
    <lineage>
        <taxon>Bacteria</taxon>
        <taxon>Pseudomonadati</taxon>
        <taxon>Pseudomonadota</taxon>
        <taxon>Alphaproteobacteria</taxon>
        <taxon>Hyphomicrobiales</taxon>
        <taxon>Nitrobacteraceae</taxon>
        <taxon>Bradyrhizobium</taxon>
    </lineage>
</organism>
<dbReference type="Proteomes" id="UP000594015">
    <property type="component" value="Chromosome"/>
</dbReference>
<gene>
    <name evidence="1" type="ORF">WN72_09475</name>
</gene>
<dbReference type="KEGG" id="barh:WN72_09475"/>
<name>A0AAE7TFU5_9BRAD</name>
<protein>
    <submittedName>
        <fullName evidence="1">Uncharacterized protein</fullName>
    </submittedName>
</protein>
<accession>A0AAE7TFU5</accession>
<proteinExistence type="predicted"/>
<dbReference type="AlphaFoldDB" id="A0AAE7TFU5"/>